<accession>A0A7M5WYW8</accession>
<dbReference type="Gene3D" id="4.10.530.10">
    <property type="entry name" value="Gamma-fibrinogen Carboxyl Terminal Fragment, domain 2"/>
    <property type="match status" value="1"/>
</dbReference>
<dbReference type="AlphaFoldDB" id="A0A7M5WYW8"/>
<name>A0A7M5WYW8_9CNID</name>
<reference evidence="2" key="1">
    <citation type="submission" date="2021-01" db="UniProtKB">
        <authorList>
            <consortium name="EnsemblMetazoa"/>
        </authorList>
    </citation>
    <scope>IDENTIFICATION</scope>
</reference>
<evidence type="ECO:0000313" key="2">
    <source>
        <dbReference type="EnsemblMetazoa" id="CLYHEMP014933.1"/>
    </source>
</evidence>
<feature type="domain" description="Fibrinogen C-terminal" evidence="1">
    <location>
        <begin position="8"/>
        <end position="138"/>
    </location>
</feature>
<dbReference type="SUPFAM" id="SSF56496">
    <property type="entry name" value="Fibrinogen C-terminal domain-like"/>
    <property type="match status" value="1"/>
</dbReference>
<protein>
    <recommendedName>
        <fullName evidence="1">Fibrinogen C-terminal domain-containing protein</fullName>
    </recommendedName>
</protein>
<dbReference type="InterPro" id="IPR002181">
    <property type="entry name" value="Fibrinogen_a/b/g_C_dom"/>
</dbReference>
<dbReference type="InterPro" id="IPR036056">
    <property type="entry name" value="Fibrinogen-like_C"/>
</dbReference>
<evidence type="ECO:0000313" key="3">
    <source>
        <dbReference type="Proteomes" id="UP000594262"/>
    </source>
</evidence>
<dbReference type="Pfam" id="PF00147">
    <property type="entry name" value="Fibrinogen_C"/>
    <property type="match status" value="1"/>
</dbReference>
<sequence length="173" mass="20370">MVDDGSIMEGGWIMALNKTRTHTLGESNDFELYWEDYKNGFEVNSGHYLGNEYFHLLTEYEHQQLWAIYDHDFKRTEEFFPKVIVKAEADNYKILLDGVTTSRHESFGGMVHGNPFSARLGPNERNPTCTSRKLGYWYLPSECRDYYRLFQPATKGSNRFRVKYAYILLRPKL</sequence>
<keyword evidence="3" id="KW-1185">Reference proteome</keyword>
<dbReference type="EnsemblMetazoa" id="CLYHEMT014933.1">
    <property type="protein sequence ID" value="CLYHEMP014933.1"/>
    <property type="gene ID" value="CLYHEMG014933"/>
</dbReference>
<dbReference type="InterPro" id="IPR014716">
    <property type="entry name" value="Fibrinogen_a/b/g_C_1"/>
</dbReference>
<organism evidence="2 3">
    <name type="scientific">Clytia hemisphaerica</name>
    <dbReference type="NCBI Taxonomy" id="252671"/>
    <lineage>
        <taxon>Eukaryota</taxon>
        <taxon>Metazoa</taxon>
        <taxon>Cnidaria</taxon>
        <taxon>Hydrozoa</taxon>
        <taxon>Hydroidolina</taxon>
        <taxon>Leptothecata</taxon>
        <taxon>Obeliida</taxon>
        <taxon>Clytiidae</taxon>
        <taxon>Clytia</taxon>
    </lineage>
</organism>
<proteinExistence type="predicted"/>
<dbReference type="Gene3D" id="3.90.215.10">
    <property type="entry name" value="Gamma Fibrinogen, chain A, domain 1"/>
    <property type="match status" value="1"/>
</dbReference>
<evidence type="ECO:0000259" key="1">
    <source>
        <dbReference type="Pfam" id="PF00147"/>
    </source>
</evidence>
<dbReference type="Proteomes" id="UP000594262">
    <property type="component" value="Unplaced"/>
</dbReference>